<dbReference type="PROSITE" id="PS51686">
    <property type="entry name" value="SAM_MT_RSMB_NOP"/>
    <property type="match status" value="1"/>
</dbReference>
<dbReference type="PANTHER" id="PTHR22807">
    <property type="entry name" value="NOP2 YEAST -RELATED NOL1/NOP2/FMU SUN DOMAIN-CONTAINING"/>
    <property type="match status" value="1"/>
</dbReference>
<evidence type="ECO:0000256" key="4">
    <source>
        <dbReference type="ARBA" id="ARBA00022691"/>
    </source>
</evidence>
<dbReference type="Gene3D" id="2.30.130.60">
    <property type="match status" value="1"/>
</dbReference>
<protein>
    <submittedName>
        <fullName evidence="8">16S rRNA C967 or C1407 C5-methylase, RsmB/RsmF family</fullName>
    </submittedName>
</protein>
<evidence type="ECO:0000256" key="3">
    <source>
        <dbReference type="ARBA" id="ARBA00022679"/>
    </source>
</evidence>
<feature type="binding site" evidence="6">
    <location>
        <position position="180"/>
    </location>
    <ligand>
        <name>S-adenosyl-L-methionine</name>
        <dbReference type="ChEBI" id="CHEBI:59789"/>
    </ligand>
</feature>
<evidence type="ECO:0000256" key="5">
    <source>
        <dbReference type="ARBA" id="ARBA00022884"/>
    </source>
</evidence>
<keyword evidence="5 6" id="KW-0694">RNA-binding</keyword>
<evidence type="ECO:0000313" key="8">
    <source>
        <dbReference type="EMBL" id="SMG46011.1"/>
    </source>
</evidence>
<reference evidence="8 9" key="1">
    <citation type="submission" date="2017-04" db="EMBL/GenBank/DDBJ databases">
        <authorList>
            <person name="Afonso C.L."/>
            <person name="Miller P.J."/>
            <person name="Scott M.A."/>
            <person name="Spackman E."/>
            <person name="Goraichik I."/>
            <person name="Dimitrov K.M."/>
            <person name="Suarez D.L."/>
            <person name="Swayne D.E."/>
        </authorList>
    </citation>
    <scope>NUCLEOTIDE SEQUENCE [LARGE SCALE GENOMIC DNA]</scope>
    <source>
        <strain evidence="8 9">DSM 22418</strain>
    </source>
</reference>
<name>A0A1X7KWQ7_9SPHI</name>
<comment type="similarity">
    <text evidence="6">Belongs to the class I-like SAM-binding methyltransferase superfamily. RsmB/NOP family.</text>
</comment>
<dbReference type="GO" id="GO:0001510">
    <property type="term" value="P:RNA methylation"/>
    <property type="evidence" value="ECO:0007669"/>
    <property type="project" value="InterPro"/>
</dbReference>
<feature type="domain" description="SAM-dependent MTase RsmB/NOP-type" evidence="7">
    <location>
        <begin position="1"/>
        <end position="299"/>
    </location>
</feature>
<dbReference type="Gene3D" id="3.40.50.150">
    <property type="entry name" value="Vaccinia Virus protein VP39"/>
    <property type="match status" value="1"/>
</dbReference>
<dbReference type="RefSeq" id="WP_085473962.1">
    <property type="nucleotide sequence ID" value="NZ_FXAU01000007.1"/>
</dbReference>
<evidence type="ECO:0000313" key="9">
    <source>
        <dbReference type="Proteomes" id="UP000192980"/>
    </source>
</evidence>
<accession>A0A1X7KWQ7</accession>
<keyword evidence="1" id="KW-0963">Cytoplasm</keyword>
<dbReference type="AlphaFoldDB" id="A0A1X7KWQ7"/>
<keyword evidence="2 6" id="KW-0489">Methyltransferase</keyword>
<gene>
    <name evidence="8" type="ORF">SAMN05660862_3256</name>
</gene>
<dbReference type="SUPFAM" id="SSF53335">
    <property type="entry name" value="S-adenosyl-L-methionine-dependent methyltransferases"/>
    <property type="match status" value="1"/>
</dbReference>
<sequence length="456" mass="51661">MGNFLPNELIERLRSRTDFDSEAFAEIHERGDKVTSVRLNPAKPAKLDLALSETIPWCKEGYYLTDRPVFTLDPLYHAGTYYVQEASSMFVSYIIRALGLDHKEDVRALDLCAAPGGKSTLLNSVLNNSSLLISNEVIKSRALILVDNLVRWGNPNVVVTNNDPSAFSRLPGYFDVMVVDAPCSGSGMFRKDPGAIDEWSLANVKLCSDRQRRILADAQACLKTDGYLIYSTCSYSEEENEDIVDWLITTHGFESISVDIEDSWGITKTRSRGKQGEGYRFYPHQVKGEGFFLSVLRKKTSEETFSRRKIKKEKSDVPKGSIDKWVKDPSLFYTFMQGDNIHIVPKEMEEDLAIIRSVLYLKNAGTNVGKWSGRELIPAHDLALSNHINMGIEAQEVDLDSALNFLRKETIDIDLFSNTKNGWCLVRYRGINLGWVKVLSNRINNYYPKEIRIMNL</sequence>
<dbReference type="InterPro" id="IPR027391">
    <property type="entry name" value="Nol1_Nop2_Fmu_2"/>
</dbReference>
<evidence type="ECO:0000256" key="6">
    <source>
        <dbReference type="PROSITE-ProRule" id="PRU01023"/>
    </source>
</evidence>
<dbReference type="InterPro" id="IPR029063">
    <property type="entry name" value="SAM-dependent_MTases_sf"/>
</dbReference>
<dbReference type="PRINTS" id="PR02008">
    <property type="entry name" value="RCMTFAMILY"/>
</dbReference>
<dbReference type="InterPro" id="IPR031341">
    <property type="entry name" value="Methyltr_RsmF_N"/>
</dbReference>
<dbReference type="InterPro" id="IPR023267">
    <property type="entry name" value="RCMT"/>
</dbReference>
<dbReference type="InterPro" id="IPR001678">
    <property type="entry name" value="MeTrfase_RsmB-F_NOP2_dom"/>
</dbReference>
<dbReference type="GO" id="GO:0008173">
    <property type="term" value="F:RNA methyltransferase activity"/>
    <property type="evidence" value="ECO:0007669"/>
    <property type="project" value="InterPro"/>
</dbReference>
<dbReference type="Pfam" id="PF13636">
    <property type="entry name" value="Methyltranf_PUA"/>
    <property type="match status" value="1"/>
</dbReference>
<dbReference type="STRING" id="561061.SAMN05660862_3256"/>
<dbReference type="Gene3D" id="3.30.70.1170">
    <property type="entry name" value="Sun protein, domain 3"/>
    <property type="match status" value="1"/>
</dbReference>
<feature type="active site" description="Nucleophile" evidence="6">
    <location>
        <position position="233"/>
    </location>
</feature>
<proteinExistence type="inferred from homology"/>
<evidence type="ECO:0000256" key="1">
    <source>
        <dbReference type="ARBA" id="ARBA00022490"/>
    </source>
</evidence>
<evidence type="ECO:0000259" key="7">
    <source>
        <dbReference type="PROSITE" id="PS51686"/>
    </source>
</evidence>
<feature type="binding site" evidence="6">
    <location>
        <position position="136"/>
    </location>
    <ligand>
        <name>S-adenosyl-L-methionine</name>
        <dbReference type="ChEBI" id="CHEBI:59789"/>
    </ligand>
</feature>
<dbReference type="PANTHER" id="PTHR22807:SF30">
    <property type="entry name" value="28S RRNA (CYTOSINE(4447)-C(5))-METHYLTRANSFERASE-RELATED"/>
    <property type="match status" value="1"/>
</dbReference>
<dbReference type="Pfam" id="PF01189">
    <property type="entry name" value="Methyltr_RsmB-F"/>
    <property type="match status" value="1"/>
</dbReference>
<organism evidence="8 9">
    <name type="scientific">Sphingobacterium psychroaquaticum</name>
    <dbReference type="NCBI Taxonomy" id="561061"/>
    <lineage>
        <taxon>Bacteria</taxon>
        <taxon>Pseudomonadati</taxon>
        <taxon>Bacteroidota</taxon>
        <taxon>Sphingobacteriia</taxon>
        <taxon>Sphingobacteriales</taxon>
        <taxon>Sphingobacteriaceae</taxon>
        <taxon>Sphingobacterium</taxon>
    </lineage>
</organism>
<dbReference type="Proteomes" id="UP000192980">
    <property type="component" value="Unassembled WGS sequence"/>
</dbReference>
<feature type="binding site" evidence="6">
    <location>
        <position position="163"/>
    </location>
    <ligand>
        <name>S-adenosyl-L-methionine</name>
        <dbReference type="ChEBI" id="CHEBI:59789"/>
    </ligand>
</feature>
<evidence type="ECO:0000256" key="2">
    <source>
        <dbReference type="ARBA" id="ARBA00022603"/>
    </source>
</evidence>
<keyword evidence="9" id="KW-1185">Reference proteome</keyword>
<dbReference type="EMBL" id="FXAU01000007">
    <property type="protein sequence ID" value="SMG46011.1"/>
    <property type="molecule type" value="Genomic_DNA"/>
</dbReference>
<dbReference type="Pfam" id="PF17125">
    <property type="entry name" value="Methyltr_RsmF_N"/>
    <property type="match status" value="1"/>
</dbReference>
<keyword evidence="4 6" id="KW-0949">S-adenosyl-L-methionine</keyword>
<feature type="binding site" evidence="6">
    <location>
        <begin position="112"/>
        <end position="118"/>
    </location>
    <ligand>
        <name>S-adenosyl-L-methionine</name>
        <dbReference type="ChEBI" id="CHEBI:59789"/>
    </ligand>
</feature>
<dbReference type="InterPro" id="IPR049560">
    <property type="entry name" value="MeTrfase_RsmB-F_NOP2_cat"/>
</dbReference>
<dbReference type="OrthoDB" id="9810297at2"/>
<keyword evidence="3 6" id="KW-0808">Transferase</keyword>
<dbReference type="GO" id="GO:0003723">
    <property type="term" value="F:RNA binding"/>
    <property type="evidence" value="ECO:0007669"/>
    <property type="project" value="UniProtKB-UniRule"/>
</dbReference>